<feature type="binding site" description="axial binding residue" evidence="17">
    <location>
        <position position="113"/>
    </location>
    <ligand>
        <name>heme c</name>
        <dbReference type="ChEBI" id="CHEBI:61717"/>
        <label>1</label>
    </ligand>
    <ligandPart>
        <name>Fe</name>
        <dbReference type="ChEBI" id="CHEBI:18248"/>
    </ligandPart>
</feature>
<evidence type="ECO:0000256" key="5">
    <source>
        <dbReference type="ARBA" id="ARBA00022679"/>
    </source>
</evidence>
<feature type="chain" id="PRO_5021491542" description="SoxAX cytochrome complex subunit A" evidence="18">
    <location>
        <begin position="20"/>
        <end position="260"/>
    </location>
</feature>
<keyword evidence="9 14" id="KW-0249">Electron transport</keyword>
<feature type="binding site" description="covalent" evidence="16">
    <location>
        <position position="179"/>
    </location>
    <ligand>
        <name>heme c</name>
        <dbReference type="ChEBI" id="CHEBI:61717"/>
        <label>2</label>
    </ligand>
</feature>
<dbReference type="GO" id="GO:0046872">
    <property type="term" value="F:metal ion binding"/>
    <property type="evidence" value="ECO:0007669"/>
    <property type="project" value="UniProtKB-KW"/>
</dbReference>
<evidence type="ECO:0000256" key="1">
    <source>
        <dbReference type="ARBA" id="ARBA00004418"/>
    </source>
</evidence>
<comment type="similarity">
    <text evidence="11 14">Belongs to the SoxA family.</text>
</comment>
<keyword evidence="4 14" id="KW-0349">Heme</keyword>
<evidence type="ECO:0000256" key="10">
    <source>
        <dbReference type="ARBA" id="ARBA00023004"/>
    </source>
</evidence>
<dbReference type="SUPFAM" id="SSF46626">
    <property type="entry name" value="Cytochrome c"/>
    <property type="match status" value="2"/>
</dbReference>
<dbReference type="EMBL" id="CABFPH010000133">
    <property type="protein sequence ID" value="VUD74546.1"/>
    <property type="molecule type" value="Genomic_DNA"/>
</dbReference>
<feature type="binding site" description="covalent" evidence="16">
    <location>
        <position position="80"/>
    </location>
    <ligand>
        <name>heme c</name>
        <dbReference type="ChEBI" id="CHEBI:61717"/>
        <label>1</label>
    </ligand>
</feature>
<keyword evidence="8 14" id="KW-0574">Periplasm</keyword>
<dbReference type="Proteomes" id="UP000410984">
    <property type="component" value="Unassembled WGS sequence"/>
</dbReference>
<dbReference type="GO" id="GO:0016669">
    <property type="term" value="F:oxidoreductase activity, acting on a sulfur group of donors, cytochrome as acceptor"/>
    <property type="evidence" value="ECO:0007669"/>
    <property type="project" value="InterPro"/>
</dbReference>
<evidence type="ECO:0000256" key="17">
    <source>
        <dbReference type="PIRSR" id="PIRSR038455-3"/>
    </source>
</evidence>
<dbReference type="InterPro" id="IPR009056">
    <property type="entry name" value="Cyt_c-like_dom"/>
</dbReference>
<organism evidence="20 21">
    <name type="scientific">Methylobacterium symbioticum</name>
    <dbReference type="NCBI Taxonomy" id="2584084"/>
    <lineage>
        <taxon>Bacteria</taxon>
        <taxon>Pseudomonadati</taxon>
        <taxon>Pseudomonadota</taxon>
        <taxon>Alphaproteobacteria</taxon>
        <taxon>Hyphomicrobiales</taxon>
        <taxon>Methylobacteriaceae</taxon>
        <taxon>Methylobacterium</taxon>
    </lineage>
</organism>
<dbReference type="GO" id="GO:0020037">
    <property type="term" value="F:heme binding"/>
    <property type="evidence" value="ECO:0007669"/>
    <property type="project" value="InterPro"/>
</dbReference>
<feature type="binding site" description="axial binding residue" evidence="17">
    <location>
        <position position="180"/>
    </location>
    <ligand>
        <name>heme c</name>
        <dbReference type="ChEBI" id="CHEBI:61717"/>
        <label>2</label>
    </ligand>
    <ligandPart>
        <name>Fe</name>
        <dbReference type="ChEBI" id="CHEBI:18248"/>
    </ligandPart>
</feature>
<dbReference type="OrthoDB" id="7916986at2"/>
<feature type="binding site" description="covalent" evidence="16">
    <location>
        <position position="77"/>
    </location>
    <ligand>
        <name>heme c</name>
        <dbReference type="ChEBI" id="CHEBI:61717"/>
        <label>1</label>
    </ligand>
</feature>
<comment type="subcellular location">
    <subcellularLocation>
        <location evidence="1 14">Periplasm</location>
    </subcellularLocation>
</comment>
<evidence type="ECO:0000256" key="15">
    <source>
        <dbReference type="PIRSR" id="PIRSR038455-1"/>
    </source>
</evidence>
<sequence>MRGLAVSGVLLLLAGLAAAQEIPIQEIPVSERRSGLDQMAPETRAMQADDAANPGMLWVGDGADLFARAPSPEAPACAACHETGALRGVAARYPAWDTAEARPIDLEGRINLCRSRHQGAAPLPREGRDLLALTAFVANQSRGLPIAPPADPRLAPARAAGRALFERPLGQLRFSCAGCHDANWGRHLGAAPIPQGHPTGYPLYRLEWQGLGSLQRRLRNCLAGMRAEPFAPDSPEATALALYLMQRAAPLPVETPAVRP</sequence>
<comment type="catalytic activity">
    <reaction evidence="13 14">
        <text>S-sulfanyl-L-cysteinyl-[SoxY protein] + thiosulfate + 2 Fe(III)-[cytochrome c] = S-(2-sulfodisulfanyl)-L-cysteinyl-[SoxY protein] + 2 Fe(II)-[cytochrome c] + 2 H(+)</text>
        <dbReference type="Rhea" id="RHEA:51224"/>
        <dbReference type="Rhea" id="RHEA-COMP:10350"/>
        <dbReference type="Rhea" id="RHEA-COMP:14399"/>
        <dbReference type="Rhea" id="RHEA-COMP:14689"/>
        <dbReference type="Rhea" id="RHEA-COMP:14690"/>
        <dbReference type="ChEBI" id="CHEBI:15378"/>
        <dbReference type="ChEBI" id="CHEBI:29033"/>
        <dbReference type="ChEBI" id="CHEBI:29034"/>
        <dbReference type="ChEBI" id="CHEBI:33542"/>
        <dbReference type="ChEBI" id="CHEBI:61963"/>
        <dbReference type="ChEBI" id="CHEBI:140664"/>
        <dbReference type="EC" id="2.8.5.2"/>
    </reaction>
</comment>
<evidence type="ECO:0000256" key="9">
    <source>
        <dbReference type="ARBA" id="ARBA00022982"/>
    </source>
</evidence>
<feature type="binding site" description="covalent" evidence="16">
    <location>
        <position position="176"/>
    </location>
    <ligand>
        <name>heme c</name>
        <dbReference type="ChEBI" id="CHEBI:61717"/>
        <label>2</label>
    </ligand>
</feature>
<dbReference type="GO" id="GO:0009055">
    <property type="term" value="F:electron transfer activity"/>
    <property type="evidence" value="ECO:0007669"/>
    <property type="project" value="InterPro"/>
</dbReference>
<gene>
    <name evidence="20" type="primary">soxA_2</name>
    <name evidence="20" type="ORF">MET9862_05178</name>
</gene>
<evidence type="ECO:0000256" key="11">
    <source>
        <dbReference type="ARBA" id="ARBA00025746"/>
    </source>
</evidence>
<proteinExistence type="inferred from homology"/>
<evidence type="ECO:0000256" key="16">
    <source>
        <dbReference type="PIRSR" id="PIRSR038455-2"/>
    </source>
</evidence>
<keyword evidence="20" id="KW-0560">Oxidoreductase</keyword>
<dbReference type="InterPro" id="IPR036909">
    <property type="entry name" value="Cyt_c-like_dom_sf"/>
</dbReference>
<evidence type="ECO:0000256" key="7">
    <source>
        <dbReference type="ARBA" id="ARBA00022729"/>
    </source>
</evidence>
<dbReference type="GO" id="GO:0042597">
    <property type="term" value="C:periplasmic space"/>
    <property type="evidence" value="ECO:0007669"/>
    <property type="project" value="UniProtKB-SubCell"/>
</dbReference>
<evidence type="ECO:0000256" key="13">
    <source>
        <dbReference type="ARBA" id="ARBA00048423"/>
    </source>
</evidence>
<dbReference type="InterPro" id="IPR025710">
    <property type="entry name" value="SoxA"/>
</dbReference>
<evidence type="ECO:0000313" key="21">
    <source>
        <dbReference type="Proteomes" id="UP000410984"/>
    </source>
</evidence>
<evidence type="ECO:0000256" key="14">
    <source>
        <dbReference type="PIRNR" id="PIRNR038455"/>
    </source>
</evidence>
<reference evidence="20 21" key="1">
    <citation type="submission" date="2019-06" db="EMBL/GenBank/DDBJ databases">
        <authorList>
            <person name="Rodrigo-Torres L."/>
            <person name="Arahal R. D."/>
            <person name="Lucena T."/>
        </authorList>
    </citation>
    <scope>NUCLEOTIDE SEQUENCE [LARGE SCALE GENOMIC DNA]</scope>
    <source>
        <strain evidence="20 21">SB0023/3</strain>
    </source>
</reference>
<accession>A0A509EJG3</accession>
<dbReference type="GO" id="GO:0016740">
    <property type="term" value="F:transferase activity"/>
    <property type="evidence" value="ECO:0007669"/>
    <property type="project" value="UniProtKB-KW"/>
</dbReference>
<evidence type="ECO:0000256" key="4">
    <source>
        <dbReference type="ARBA" id="ARBA00022617"/>
    </source>
</evidence>
<evidence type="ECO:0000256" key="6">
    <source>
        <dbReference type="ARBA" id="ARBA00022723"/>
    </source>
</evidence>
<keyword evidence="7 18" id="KW-0732">Signal</keyword>
<keyword evidence="10 14" id="KW-0408">Iron</keyword>
<dbReference type="PROSITE" id="PS51007">
    <property type="entry name" value="CYTC"/>
    <property type="match status" value="1"/>
</dbReference>
<keyword evidence="3 14" id="KW-0813">Transport</keyword>
<evidence type="ECO:0000256" key="18">
    <source>
        <dbReference type="SAM" id="SignalP"/>
    </source>
</evidence>
<keyword evidence="21" id="KW-1185">Reference proteome</keyword>
<feature type="domain" description="Cytochrome c" evidence="19">
    <location>
        <begin position="156"/>
        <end position="248"/>
    </location>
</feature>
<dbReference type="RefSeq" id="WP_142585847.1">
    <property type="nucleotide sequence ID" value="NZ_CABFPH010000133.1"/>
</dbReference>
<dbReference type="NCBIfam" id="TIGR04484">
    <property type="entry name" value="thiosulf_SoxA"/>
    <property type="match status" value="1"/>
</dbReference>
<dbReference type="Gene3D" id="1.10.760.10">
    <property type="entry name" value="Cytochrome c-like domain"/>
    <property type="match status" value="2"/>
</dbReference>
<name>A0A509EJG3_9HYPH</name>
<evidence type="ECO:0000256" key="2">
    <source>
        <dbReference type="ARBA" id="ARBA00011530"/>
    </source>
</evidence>
<keyword evidence="6 14" id="KW-0479">Metal-binding</keyword>
<feature type="signal peptide" evidence="18">
    <location>
        <begin position="1"/>
        <end position="19"/>
    </location>
</feature>
<dbReference type="GO" id="GO:0070069">
    <property type="term" value="C:cytochrome complex"/>
    <property type="evidence" value="ECO:0007669"/>
    <property type="project" value="InterPro"/>
</dbReference>
<comment type="cofactor">
    <cofactor evidence="16">
        <name>heme</name>
        <dbReference type="ChEBI" id="CHEBI:30413"/>
    </cofactor>
    <text evidence="16">Binds 2 heme groups per subunit.</text>
</comment>
<evidence type="ECO:0000256" key="3">
    <source>
        <dbReference type="ARBA" id="ARBA00022448"/>
    </source>
</evidence>
<comment type="subunit">
    <text evidence="2 14">Heterodimer of SoxA and SoxX.</text>
</comment>
<feature type="binding site" description="axial binding residue" evidence="17">
    <location>
        <position position="81"/>
    </location>
    <ligand>
        <name>heme c</name>
        <dbReference type="ChEBI" id="CHEBI:61717"/>
        <label>1</label>
    </ligand>
    <ligandPart>
        <name>Fe</name>
        <dbReference type="ChEBI" id="CHEBI:18248"/>
    </ligandPart>
</feature>
<evidence type="ECO:0000256" key="12">
    <source>
        <dbReference type="ARBA" id="ARBA00048077"/>
    </source>
</evidence>
<protein>
    <recommendedName>
        <fullName evidence="14">SoxAX cytochrome complex subunit A</fullName>
        <ecNumber evidence="14">2.8.5.2</ecNumber>
    </recommendedName>
    <alternativeName>
        <fullName evidence="14">Protein SoxA</fullName>
    </alternativeName>
    <alternativeName>
        <fullName evidence="14">Sulfur oxidizing protein A</fullName>
    </alternativeName>
    <alternativeName>
        <fullName evidence="14">Thiosulfate-oxidizing multienzyme system protein SoxA</fullName>
    </alternativeName>
</protein>
<keyword evidence="5 14" id="KW-0808">Transferase</keyword>
<feature type="binding site" description="axial binding residue" evidence="17">
    <location>
        <position position="221"/>
    </location>
    <ligand>
        <name>heme c</name>
        <dbReference type="ChEBI" id="CHEBI:61717"/>
        <label>2</label>
    </ligand>
    <ligandPart>
        <name>Fe</name>
        <dbReference type="ChEBI" id="CHEBI:18248"/>
    </ligandPart>
</feature>
<comment type="catalytic activity">
    <reaction evidence="12 14">
        <text>L-cysteinyl-[SoxY protein] + thiosulfate + 2 Fe(III)-[cytochrome c] = S-sulfosulfanyl-L-cysteinyl-[SoxY protein] + 2 Fe(II)-[cytochrome c] + 2 H(+)</text>
        <dbReference type="Rhea" id="RHEA:56720"/>
        <dbReference type="Rhea" id="RHEA-COMP:10350"/>
        <dbReference type="Rhea" id="RHEA-COMP:14328"/>
        <dbReference type="Rhea" id="RHEA-COMP:14399"/>
        <dbReference type="Rhea" id="RHEA-COMP:14691"/>
        <dbReference type="ChEBI" id="CHEBI:15378"/>
        <dbReference type="ChEBI" id="CHEBI:29033"/>
        <dbReference type="ChEBI" id="CHEBI:29034"/>
        <dbReference type="ChEBI" id="CHEBI:29950"/>
        <dbReference type="ChEBI" id="CHEBI:33542"/>
        <dbReference type="ChEBI" id="CHEBI:139321"/>
        <dbReference type="EC" id="2.8.5.2"/>
    </reaction>
</comment>
<dbReference type="EC" id="2.8.5.2" evidence="14"/>
<evidence type="ECO:0000313" key="20">
    <source>
        <dbReference type="EMBL" id="VUD74546.1"/>
    </source>
</evidence>
<dbReference type="Pfam" id="PF21342">
    <property type="entry name" value="SoxA-TsdA_cyt-c"/>
    <property type="match status" value="1"/>
</dbReference>
<evidence type="ECO:0000256" key="8">
    <source>
        <dbReference type="ARBA" id="ARBA00022764"/>
    </source>
</evidence>
<evidence type="ECO:0000259" key="19">
    <source>
        <dbReference type="PROSITE" id="PS51007"/>
    </source>
</evidence>
<feature type="active site" description="Cysteine persulfide intermediate" evidence="15">
    <location>
        <position position="221"/>
    </location>
</feature>
<feature type="binding site" evidence="16">
    <location>
        <position position="217"/>
    </location>
    <ligand>
        <name>substrate</name>
    </ligand>
</feature>
<dbReference type="AlphaFoldDB" id="A0A509EJG3"/>
<dbReference type="PIRSF" id="PIRSF038455">
    <property type="entry name" value="SoxA"/>
    <property type="match status" value="1"/>
</dbReference>
<dbReference type="GO" id="GO:0019417">
    <property type="term" value="P:sulfur oxidation"/>
    <property type="evidence" value="ECO:0007669"/>
    <property type="project" value="InterPro"/>
</dbReference>